<keyword evidence="1" id="KW-0472">Membrane</keyword>
<keyword evidence="1" id="KW-1133">Transmembrane helix</keyword>
<evidence type="ECO:0000256" key="1">
    <source>
        <dbReference type="SAM" id="Phobius"/>
    </source>
</evidence>
<feature type="transmembrane region" description="Helical" evidence="1">
    <location>
        <begin position="114"/>
        <end position="138"/>
    </location>
</feature>
<evidence type="ECO:0000313" key="3">
    <source>
        <dbReference type="Proteomes" id="UP000190367"/>
    </source>
</evidence>
<dbReference type="EMBL" id="FUWZ01000002">
    <property type="protein sequence ID" value="SKA17880.1"/>
    <property type="molecule type" value="Genomic_DNA"/>
</dbReference>
<reference evidence="3" key="1">
    <citation type="submission" date="2017-02" db="EMBL/GenBank/DDBJ databases">
        <authorList>
            <person name="Varghese N."/>
            <person name="Submissions S."/>
        </authorList>
    </citation>
    <scope>NUCLEOTIDE SEQUENCE [LARGE SCALE GENOMIC DNA]</scope>
    <source>
        <strain evidence="3">DSM 22224</strain>
    </source>
</reference>
<protein>
    <submittedName>
        <fullName evidence="2">Uncharacterized protein</fullName>
    </submittedName>
</protein>
<proteinExistence type="predicted"/>
<dbReference type="STRING" id="634771.SAMN04488128_1021376"/>
<keyword evidence="1" id="KW-0812">Transmembrane</keyword>
<gene>
    <name evidence="2" type="ORF">SAMN04488128_1021376</name>
</gene>
<dbReference type="RefSeq" id="WP_078669847.1">
    <property type="nucleotide sequence ID" value="NZ_FUWZ01000002.1"/>
</dbReference>
<dbReference type="Proteomes" id="UP000190367">
    <property type="component" value="Unassembled WGS sequence"/>
</dbReference>
<organism evidence="2 3">
    <name type="scientific">Chitinophaga eiseniae</name>
    <dbReference type="NCBI Taxonomy" id="634771"/>
    <lineage>
        <taxon>Bacteria</taxon>
        <taxon>Pseudomonadati</taxon>
        <taxon>Bacteroidota</taxon>
        <taxon>Chitinophagia</taxon>
        <taxon>Chitinophagales</taxon>
        <taxon>Chitinophagaceae</taxon>
        <taxon>Chitinophaga</taxon>
    </lineage>
</organism>
<name>A0A1T4RPG1_9BACT</name>
<dbReference type="AlphaFoldDB" id="A0A1T4RPG1"/>
<sequence>MDLKNYIDSGVIERYLLGLATPEQERELTYMRRLHPILEQEIAAAELRIENNIMAEAVPPPVQLKDKIMGDARRHKHREYYFKHSGDADGQQPPQDPVYINIRPGWNRQITVSIWWRCAFLALCVLTMSLAASTWYLYKRTNQLEDVLIRLKTPAEALLPAGR</sequence>
<keyword evidence="3" id="KW-1185">Reference proteome</keyword>
<dbReference type="OrthoDB" id="952577at2"/>
<evidence type="ECO:0000313" key="2">
    <source>
        <dbReference type="EMBL" id="SKA17880.1"/>
    </source>
</evidence>
<accession>A0A1T4RPG1</accession>